<comment type="subcellular location">
    <subcellularLocation>
        <location evidence="1">Cell membrane</location>
    </subcellularLocation>
</comment>
<dbReference type="PANTHER" id="PTHR43646:SF2">
    <property type="entry name" value="GLYCOSYLTRANSFERASE 2-LIKE DOMAIN-CONTAINING PROTEIN"/>
    <property type="match status" value="1"/>
</dbReference>
<keyword evidence="4 7" id="KW-0808">Transferase</keyword>
<keyword evidence="5" id="KW-0472">Membrane</keyword>
<dbReference type="GO" id="GO:0005886">
    <property type="term" value="C:plasma membrane"/>
    <property type="evidence" value="ECO:0007669"/>
    <property type="project" value="UniProtKB-SubCell"/>
</dbReference>
<evidence type="ECO:0000256" key="1">
    <source>
        <dbReference type="ARBA" id="ARBA00004236"/>
    </source>
</evidence>
<reference evidence="7" key="1">
    <citation type="journal article" date="2014" name="Int. J. Syst. Evol. Microbiol.">
        <title>Complete genome sequence of Corynebacterium casei LMG S-19264T (=DSM 44701T), isolated from a smear-ripened cheese.</title>
        <authorList>
            <consortium name="US DOE Joint Genome Institute (JGI-PGF)"/>
            <person name="Walter F."/>
            <person name="Albersmeier A."/>
            <person name="Kalinowski J."/>
            <person name="Ruckert C."/>
        </authorList>
    </citation>
    <scope>NUCLEOTIDE SEQUENCE</scope>
    <source>
        <strain evidence="7">KCTC 12711</strain>
    </source>
</reference>
<dbReference type="SUPFAM" id="SSF53448">
    <property type="entry name" value="Nucleotide-diphospho-sugar transferases"/>
    <property type="match status" value="1"/>
</dbReference>
<dbReference type="EMBL" id="BMXA01000003">
    <property type="protein sequence ID" value="GHA10515.1"/>
    <property type="molecule type" value="Genomic_DNA"/>
</dbReference>
<reference evidence="7" key="2">
    <citation type="submission" date="2020-09" db="EMBL/GenBank/DDBJ databases">
        <authorList>
            <person name="Sun Q."/>
            <person name="Kim S."/>
        </authorList>
    </citation>
    <scope>NUCLEOTIDE SEQUENCE</scope>
    <source>
        <strain evidence="7">KCTC 12711</strain>
    </source>
</reference>
<evidence type="ECO:0000256" key="4">
    <source>
        <dbReference type="ARBA" id="ARBA00022679"/>
    </source>
</evidence>
<keyword evidence="3" id="KW-0328">Glycosyltransferase</keyword>
<evidence type="ECO:0000313" key="8">
    <source>
        <dbReference type="Proteomes" id="UP000614811"/>
    </source>
</evidence>
<evidence type="ECO:0000256" key="2">
    <source>
        <dbReference type="ARBA" id="ARBA00022475"/>
    </source>
</evidence>
<organism evidence="7 8">
    <name type="scientific">Arenicella chitinivorans</name>
    <dbReference type="NCBI Taxonomy" id="1329800"/>
    <lineage>
        <taxon>Bacteria</taxon>
        <taxon>Pseudomonadati</taxon>
        <taxon>Pseudomonadota</taxon>
        <taxon>Gammaproteobacteria</taxon>
        <taxon>Arenicellales</taxon>
        <taxon>Arenicellaceae</taxon>
        <taxon>Arenicella</taxon>
    </lineage>
</organism>
<protein>
    <submittedName>
        <fullName evidence="7">Glycosyl transferase family 2</fullName>
    </submittedName>
</protein>
<dbReference type="CDD" id="cd02522">
    <property type="entry name" value="GT_2_like_a"/>
    <property type="match status" value="1"/>
</dbReference>
<dbReference type="GO" id="GO:0016757">
    <property type="term" value="F:glycosyltransferase activity"/>
    <property type="evidence" value="ECO:0007669"/>
    <property type="project" value="UniProtKB-KW"/>
</dbReference>
<evidence type="ECO:0000313" key="7">
    <source>
        <dbReference type="EMBL" id="GHA10515.1"/>
    </source>
</evidence>
<evidence type="ECO:0000256" key="3">
    <source>
        <dbReference type="ARBA" id="ARBA00022676"/>
    </source>
</evidence>
<accession>A0A918VL80</accession>
<dbReference type="InterPro" id="IPR029044">
    <property type="entry name" value="Nucleotide-diphossugar_trans"/>
</dbReference>
<dbReference type="Pfam" id="PF00535">
    <property type="entry name" value="Glycos_transf_2"/>
    <property type="match status" value="1"/>
</dbReference>
<dbReference type="InterPro" id="IPR001173">
    <property type="entry name" value="Glyco_trans_2-like"/>
</dbReference>
<feature type="domain" description="Glycosyltransferase 2-like" evidence="6">
    <location>
        <begin position="21"/>
        <end position="106"/>
    </location>
</feature>
<evidence type="ECO:0000259" key="6">
    <source>
        <dbReference type="Pfam" id="PF00535"/>
    </source>
</evidence>
<evidence type="ECO:0000256" key="5">
    <source>
        <dbReference type="ARBA" id="ARBA00023136"/>
    </source>
</evidence>
<dbReference type="NCBIfam" id="TIGR04283">
    <property type="entry name" value="glyco_like_mftF"/>
    <property type="match status" value="1"/>
</dbReference>
<proteinExistence type="predicted"/>
<dbReference type="InterPro" id="IPR026461">
    <property type="entry name" value="Trfase_2_rSAM/seldom_assoc"/>
</dbReference>
<dbReference type="Proteomes" id="UP000614811">
    <property type="component" value="Unassembled WGS sequence"/>
</dbReference>
<name>A0A918VL80_9GAMM</name>
<dbReference type="Gene3D" id="3.90.550.10">
    <property type="entry name" value="Spore Coat Polysaccharide Biosynthesis Protein SpsA, Chain A"/>
    <property type="match status" value="1"/>
</dbReference>
<keyword evidence="8" id="KW-1185">Reference proteome</keyword>
<comment type="caution">
    <text evidence="7">The sequence shown here is derived from an EMBL/GenBank/DDBJ whole genome shotgun (WGS) entry which is preliminary data.</text>
</comment>
<sequence>MPIANHANLGISVGTDVMRWSIIVPLLNEAANIPYLTEHLIESGADQVILVDGGSTDGTRELLQTVPNHFSVLHSDAGRARQMNAGATKAIYPMLVFLHADSRLPMNAEESLNRCTSWGRFDIEFDDMSISMRIIAFFINLRSRLTGIATGDQALFMTREVFDQVGGFPVQPLMEDIEISKRMKRLFKPLCSRQRVRTSARRWQQHGVIRTVLKMWWYRFAYWCGVSSHRLKRHYDDTR</sequence>
<gene>
    <name evidence="7" type="ORF">GCM10008090_20180</name>
</gene>
<keyword evidence="2" id="KW-1003">Cell membrane</keyword>
<dbReference type="PANTHER" id="PTHR43646">
    <property type="entry name" value="GLYCOSYLTRANSFERASE"/>
    <property type="match status" value="1"/>
</dbReference>
<dbReference type="AlphaFoldDB" id="A0A918VL80"/>